<dbReference type="Proteomes" id="UP000215005">
    <property type="component" value="Chromosome"/>
</dbReference>
<dbReference type="GO" id="GO:0006629">
    <property type="term" value="P:lipid metabolic process"/>
    <property type="evidence" value="ECO:0007669"/>
    <property type="project" value="InterPro"/>
</dbReference>
<name>A0A223S9B3_9ACTN</name>
<gene>
    <name evidence="3" type="ORF">CDO52_19620</name>
</gene>
<dbReference type="InterPro" id="IPR017946">
    <property type="entry name" value="PLC-like_Pdiesterase_TIM-brl"/>
</dbReference>
<evidence type="ECO:0000313" key="3">
    <source>
        <dbReference type="EMBL" id="ASU84715.1"/>
    </source>
</evidence>
<proteinExistence type="predicted"/>
<dbReference type="OrthoDB" id="384721at2"/>
<dbReference type="Pfam" id="PF03009">
    <property type="entry name" value="GDPD"/>
    <property type="match status" value="1"/>
</dbReference>
<sequence>MTLAIAHRGDTTGFRENTLPAIRSAIDHGAHMVEIDLDRTSDGHVVLMHAEAQGRLWALPRPITEMTLAEIASLGVEVEQRIPTLMEVLAAVSYPRPTQLMLVANSVDTVLAADNLVHEHGMADQVLYSGSVEALRAIRARRPSAGLVLTWDRPALPPAELWQTLRPRYYSTQYRLLTRDLVTEVHRHGYGLAAWMVNDFPEMARLIGMGVDAIITDHMTELVKLTGDLNGQGASQEFTVAPSAPSSGHDQQSRGSNGVNGVTAGRRTSLTSGTQGGGPTISEPRFHVLE</sequence>
<evidence type="ECO:0000313" key="4">
    <source>
        <dbReference type="Proteomes" id="UP000215005"/>
    </source>
</evidence>
<dbReference type="PANTHER" id="PTHR46211">
    <property type="entry name" value="GLYCEROPHOSPHORYL DIESTER PHOSPHODIESTERASE"/>
    <property type="match status" value="1"/>
</dbReference>
<dbReference type="PROSITE" id="PS51704">
    <property type="entry name" value="GP_PDE"/>
    <property type="match status" value="1"/>
</dbReference>
<dbReference type="PANTHER" id="PTHR46211:SF1">
    <property type="entry name" value="GLYCEROPHOSPHODIESTER PHOSPHODIESTERASE, CYTOPLASMIC"/>
    <property type="match status" value="1"/>
</dbReference>
<dbReference type="SUPFAM" id="SSF51695">
    <property type="entry name" value="PLC-like phosphodiesterases"/>
    <property type="match status" value="1"/>
</dbReference>
<dbReference type="CDD" id="cd08556">
    <property type="entry name" value="GDPD"/>
    <property type="match status" value="1"/>
</dbReference>
<dbReference type="InterPro" id="IPR030395">
    <property type="entry name" value="GP_PDE_dom"/>
</dbReference>
<feature type="domain" description="GP-PDE" evidence="2">
    <location>
        <begin position="2"/>
        <end position="226"/>
    </location>
</feature>
<dbReference type="GO" id="GO:0008081">
    <property type="term" value="F:phosphoric diester hydrolase activity"/>
    <property type="evidence" value="ECO:0007669"/>
    <property type="project" value="InterPro"/>
</dbReference>
<dbReference type="KEGG" id="ngv:CDO52_19620"/>
<reference evidence="3 4" key="1">
    <citation type="submission" date="2017-08" db="EMBL/GenBank/DDBJ databases">
        <title>The complete genome sequence of Nocardiopsis gilva YIM 90087.</title>
        <authorList>
            <person name="Yin M."/>
            <person name="Tang S."/>
        </authorList>
    </citation>
    <scope>NUCLEOTIDE SEQUENCE [LARGE SCALE GENOMIC DNA]</scope>
    <source>
        <strain evidence="3 4">YIM 90087</strain>
    </source>
</reference>
<dbReference type="EMBL" id="CP022753">
    <property type="protein sequence ID" value="ASU84715.1"/>
    <property type="molecule type" value="Genomic_DNA"/>
</dbReference>
<evidence type="ECO:0000259" key="2">
    <source>
        <dbReference type="PROSITE" id="PS51704"/>
    </source>
</evidence>
<organism evidence="3 4">
    <name type="scientific">Nocardiopsis gilva YIM 90087</name>
    <dbReference type="NCBI Taxonomy" id="1235441"/>
    <lineage>
        <taxon>Bacteria</taxon>
        <taxon>Bacillati</taxon>
        <taxon>Actinomycetota</taxon>
        <taxon>Actinomycetes</taxon>
        <taxon>Streptosporangiales</taxon>
        <taxon>Nocardiopsidaceae</taxon>
        <taxon>Nocardiopsis</taxon>
    </lineage>
</organism>
<feature type="region of interest" description="Disordered" evidence="1">
    <location>
        <begin position="240"/>
        <end position="290"/>
    </location>
</feature>
<evidence type="ECO:0000256" key="1">
    <source>
        <dbReference type="SAM" id="MobiDB-lite"/>
    </source>
</evidence>
<keyword evidence="4" id="KW-1185">Reference proteome</keyword>
<dbReference type="Gene3D" id="3.20.20.190">
    <property type="entry name" value="Phosphatidylinositol (PI) phosphodiesterase"/>
    <property type="match status" value="1"/>
</dbReference>
<accession>A0A223S9B3</accession>
<dbReference type="RefSeq" id="WP_017619251.1">
    <property type="nucleotide sequence ID" value="NZ_ANBG01000232.1"/>
</dbReference>
<dbReference type="AlphaFoldDB" id="A0A223S9B3"/>
<protein>
    <submittedName>
        <fullName evidence="3">Glycerophosphodiester phosphodiesterase</fullName>
    </submittedName>
</protein>
<feature type="compositionally biased region" description="Polar residues" evidence="1">
    <location>
        <begin position="240"/>
        <end position="273"/>
    </location>
</feature>